<keyword evidence="1" id="KW-0812">Transmembrane</keyword>
<dbReference type="STRING" id="1304281.ACM44_03085"/>
<feature type="transmembrane region" description="Helical" evidence="1">
    <location>
        <begin position="12"/>
        <end position="27"/>
    </location>
</feature>
<protein>
    <recommendedName>
        <fullName evidence="4">DUF2892 domain-containing protein</fullName>
    </recommendedName>
</protein>
<evidence type="ECO:0000313" key="3">
    <source>
        <dbReference type="Proteomes" id="UP000035900"/>
    </source>
</evidence>
<dbReference type="Proteomes" id="UP000035900">
    <property type="component" value="Unassembled WGS sequence"/>
</dbReference>
<dbReference type="EMBL" id="LFNG01000004">
    <property type="protein sequence ID" value="KMQ72022.1"/>
    <property type="molecule type" value="Genomic_DNA"/>
</dbReference>
<keyword evidence="1" id="KW-0472">Membrane</keyword>
<name>A0A0J7J188_9FLAO</name>
<organism evidence="2 3">
    <name type="scientific">Chryseobacterium koreense CCUG 49689</name>
    <dbReference type="NCBI Taxonomy" id="1304281"/>
    <lineage>
        <taxon>Bacteria</taxon>
        <taxon>Pseudomonadati</taxon>
        <taxon>Bacteroidota</taxon>
        <taxon>Flavobacteriia</taxon>
        <taxon>Flavobacteriales</taxon>
        <taxon>Weeksellaceae</taxon>
        <taxon>Chryseobacterium group</taxon>
        <taxon>Chryseobacterium</taxon>
    </lineage>
</organism>
<proteinExistence type="predicted"/>
<keyword evidence="3" id="KW-1185">Reference proteome</keyword>
<reference evidence="2 3" key="1">
    <citation type="journal article" date="2004" name="Int. J. Syst. Evol. Microbiol.">
        <title>Kaistella koreensis gen. nov., sp. nov., a novel member of the Chryseobacterium-Bergeyella-Riemerella branch.</title>
        <authorList>
            <person name="Kim M.K."/>
            <person name="Im W.T."/>
            <person name="Shin Y.K."/>
            <person name="Lim J.H."/>
            <person name="Kim S.H."/>
            <person name="Lee B.C."/>
            <person name="Park M.Y."/>
            <person name="Lee K.Y."/>
            <person name="Lee S.T."/>
        </authorList>
    </citation>
    <scope>NUCLEOTIDE SEQUENCE [LARGE SCALE GENOMIC DNA]</scope>
    <source>
        <strain evidence="2 3">CCUG 49689</strain>
    </source>
</reference>
<accession>A0A0J7J188</accession>
<dbReference type="OrthoDB" id="1049592at2"/>
<keyword evidence="1" id="KW-1133">Transmembrane helix</keyword>
<dbReference type="AlphaFoldDB" id="A0A0J7J188"/>
<sequence length="69" mass="7908">MKNVLTNWDLRRILYLVGGIFFTIVAIKDQTWWMIPFGLYFVAMAIFRFGCASGNCEIPASKKESEGQN</sequence>
<evidence type="ECO:0000313" key="2">
    <source>
        <dbReference type="EMBL" id="KMQ72022.1"/>
    </source>
</evidence>
<feature type="transmembrane region" description="Helical" evidence="1">
    <location>
        <begin position="33"/>
        <end position="51"/>
    </location>
</feature>
<evidence type="ECO:0008006" key="4">
    <source>
        <dbReference type="Google" id="ProtNLM"/>
    </source>
</evidence>
<dbReference type="RefSeq" id="WP_048498645.1">
    <property type="nucleotide sequence ID" value="NZ_LFNG01000004.1"/>
</dbReference>
<gene>
    <name evidence="2" type="ORF">ACM44_03085</name>
</gene>
<dbReference type="PATRIC" id="fig|1304281.5.peg.667"/>
<comment type="caution">
    <text evidence="2">The sequence shown here is derived from an EMBL/GenBank/DDBJ whole genome shotgun (WGS) entry which is preliminary data.</text>
</comment>
<evidence type="ECO:0000256" key="1">
    <source>
        <dbReference type="SAM" id="Phobius"/>
    </source>
</evidence>